<dbReference type="InterPro" id="IPR004635">
    <property type="entry name" value="Pept_S49_SppA"/>
</dbReference>
<feature type="signal peptide" evidence="5">
    <location>
        <begin position="1"/>
        <end position="21"/>
    </location>
</feature>
<keyword evidence="5" id="KW-0732">Signal</keyword>
<dbReference type="InterPro" id="IPR047272">
    <property type="entry name" value="S49_SppA_C"/>
</dbReference>
<keyword evidence="2" id="KW-0645">Protease</keyword>
<comment type="similarity">
    <text evidence="1">Belongs to the peptidase S49 family.</text>
</comment>
<protein>
    <recommendedName>
        <fullName evidence="6">Peptidase S49 domain-containing protein</fullName>
    </recommendedName>
</protein>
<dbReference type="GO" id="GO:0006508">
    <property type="term" value="P:proteolysis"/>
    <property type="evidence" value="ECO:0007669"/>
    <property type="project" value="UniProtKB-KW"/>
</dbReference>
<dbReference type="SUPFAM" id="SSF52096">
    <property type="entry name" value="ClpP/crotonase"/>
    <property type="match status" value="2"/>
</dbReference>
<dbReference type="EMBL" id="MEUI01000031">
    <property type="protein sequence ID" value="OGC33589.1"/>
    <property type="molecule type" value="Genomic_DNA"/>
</dbReference>
<dbReference type="Gene3D" id="3.90.226.10">
    <property type="entry name" value="2-enoyl-CoA Hydratase, Chain A, domain 1"/>
    <property type="match status" value="2"/>
</dbReference>
<keyword evidence="3" id="KW-0378">Hydrolase</keyword>
<sequence length="801" mass="86181">MRRVIVCTSLVLLLFSLPAIANTALIDLTLKRGVGVRAAGMGGAGTALMNDGSALFYNPANLAQPGLSYTTGNPDTNKKLVDGSFSLIKLGYFGFGSWKMSDSTTDEIQVSTIGFGSRSSWMNWGVNFKTINTTFGGAQNPNWSSDIGLLARITPDFKIGLIAQDLLGSQNSPVPVSGRVGFGYTTPNGAVSLAGDVEYQGLNKMYTYLGLEANILQGLSVRGGLDRGEPTAGLTLDLSFFSFDYAALFAQNGQTIQRFETGIKFVPNMERPFSMIGPKEYALIDVSGEIKGGRSEYSFFGGAKPGLDSILTKIRRASKDGAIDGIMLRVGGFSGGLGGMAIAQEIRFELIRAREKGKKIVAFMENGATGDEYYLAAVADRIIAPPGAAVGGLGKSVGIYRLKGLFEKFGVDWQVFKQGKYKNIFDPYSGPMTNEQRQLVKALLADLYRKMITDIANDRNLPIEKVKKIGDGLIFTAREAKATGLIDDLGYYEDAKKIAAEVAGDKKEKAKIVDPQLVEPEEFFLARAFGVAVIEIDGEIVSGQGGENVIFGGRYIGSENLVQYLRKASDDVFVKAIILRVNSPGGDAIAAAEVYEAIKYAKEKKKVVIASIGNIGASGGYYIAAGADKIVADPSSLTGSIGVIGRLPIISRLLKKLEIETDVVKEGRHADMFYGLRKLTPEEKASIEKLQAENYQLFIQAVVDGRKLPTAEVEAAAQGKIYTGSQALELKLVDALGGFSDAVDLAKAEAKIGGEPRLIFYHQSSMFFNFGAGISESLGLKTSPWFFNLMGRPNLLQSQYN</sequence>
<proteinExistence type="inferred from homology"/>
<dbReference type="GO" id="GO:0008236">
    <property type="term" value="F:serine-type peptidase activity"/>
    <property type="evidence" value="ECO:0007669"/>
    <property type="project" value="UniProtKB-KW"/>
</dbReference>
<reference evidence="7 8" key="1">
    <citation type="journal article" date="2016" name="Nat. Commun.">
        <title>Thousands of microbial genomes shed light on interconnected biogeochemical processes in an aquifer system.</title>
        <authorList>
            <person name="Anantharaman K."/>
            <person name="Brown C.T."/>
            <person name="Hug L.A."/>
            <person name="Sharon I."/>
            <person name="Castelle C.J."/>
            <person name="Probst A.J."/>
            <person name="Thomas B.C."/>
            <person name="Singh A."/>
            <person name="Wilkins M.J."/>
            <person name="Karaoz U."/>
            <person name="Brodie E.L."/>
            <person name="Williams K.H."/>
            <person name="Hubbard S.S."/>
            <person name="Banfield J.F."/>
        </authorList>
    </citation>
    <scope>NUCLEOTIDE SEQUENCE [LARGE SCALE GENOMIC DNA]</scope>
</reference>
<dbReference type="PANTHER" id="PTHR42987">
    <property type="entry name" value="PEPTIDASE S49"/>
    <property type="match status" value="1"/>
</dbReference>
<dbReference type="CDD" id="cd07023">
    <property type="entry name" value="S49_Sppa_N_C"/>
    <property type="match status" value="1"/>
</dbReference>
<dbReference type="InterPro" id="IPR029045">
    <property type="entry name" value="ClpP/crotonase-like_dom_sf"/>
</dbReference>
<evidence type="ECO:0000313" key="8">
    <source>
        <dbReference type="Proteomes" id="UP000177309"/>
    </source>
</evidence>
<dbReference type="Gene3D" id="6.20.330.10">
    <property type="match status" value="2"/>
</dbReference>
<accession>A0A1F4TM02</accession>
<gene>
    <name evidence="7" type="ORF">A2462_02780</name>
</gene>
<evidence type="ECO:0000256" key="1">
    <source>
        <dbReference type="ARBA" id="ARBA00008683"/>
    </source>
</evidence>
<dbReference type="PANTHER" id="PTHR42987:SF7">
    <property type="entry name" value="SIGNAL PEPTIDE PEPTIDASE SPPA-RELATED"/>
    <property type="match status" value="1"/>
</dbReference>
<dbReference type="Gene3D" id="2.40.160.60">
    <property type="entry name" value="Outer membrane protein transport protein (OMPP1/FadL/TodX)"/>
    <property type="match status" value="1"/>
</dbReference>
<evidence type="ECO:0000256" key="5">
    <source>
        <dbReference type="SAM" id="SignalP"/>
    </source>
</evidence>
<name>A0A1F4TM02_UNCSA</name>
<dbReference type="Proteomes" id="UP000177309">
    <property type="component" value="Unassembled WGS sequence"/>
</dbReference>
<evidence type="ECO:0000259" key="6">
    <source>
        <dbReference type="Pfam" id="PF01343"/>
    </source>
</evidence>
<organism evidence="7 8">
    <name type="scientific">candidate division WOR-1 bacterium RIFOXYC2_FULL_41_25</name>
    <dbReference type="NCBI Taxonomy" id="1802586"/>
    <lineage>
        <taxon>Bacteria</taxon>
        <taxon>Bacillati</taxon>
        <taxon>Saganbacteria</taxon>
    </lineage>
</organism>
<dbReference type="AlphaFoldDB" id="A0A1F4TM02"/>
<comment type="caution">
    <text evidence="7">The sequence shown here is derived from an EMBL/GenBank/DDBJ whole genome shotgun (WGS) entry which is preliminary data.</text>
</comment>
<dbReference type="InterPro" id="IPR002142">
    <property type="entry name" value="Peptidase_S49"/>
</dbReference>
<dbReference type="CDD" id="cd07018">
    <property type="entry name" value="S49_SppA_67K_type"/>
    <property type="match status" value="1"/>
</dbReference>
<dbReference type="InterPro" id="IPR047217">
    <property type="entry name" value="S49_SppA_67K_type_N"/>
</dbReference>
<keyword evidence="4" id="KW-0720">Serine protease</keyword>
<dbReference type="NCBIfam" id="TIGR00706">
    <property type="entry name" value="SppA_dom"/>
    <property type="match status" value="1"/>
</dbReference>
<dbReference type="Pfam" id="PF01343">
    <property type="entry name" value="Peptidase_S49"/>
    <property type="match status" value="2"/>
</dbReference>
<feature type="domain" description="Peptidase S49" evidence="6">
    <location>
        <begin position="353"/>
        <end position="502"/>
    </location>
</feature>
<feature type="chain" id="PRO_5009514592" description="Peptidase S49 domain-containing protein" evidence="5">
    <location>
        <begin position="22"/>
        <end position="801"/>
    </location>
</feature>
<evidence type="ECO:0000256" key="3">
    <source>
        <dbReference type="ARBA" id="ARBA00022801"/>
    </source>
</evidence>
<evidence type="ECO:0000313" key="7">
    <source>
        <dbReference type="EMBL" id="OGC33589.1"/>
    </source>
</evidence>
<evidence type="ECO:0000256" key="4">
    <source>
        <dbReference type="ARBA" id="ARBA00022825"/>
    </source>
</evidence>
<feature type="domain" description="Peptidase S49" evidence="6">
    <location>
        <begin position="602"/>
        <end position="752"/>
    </location>
</feature>
<evidence type="ECO:0000256" key="2">
    <source>
        <dbReference type="ARBA" id="ARBA00022670"/>
    </source>
</evidence>